<dbReference type="PANTHER" id="PTHR43364:SF4">
    <property type="entry name" value="NAD(P)-LINKED OXIDOREDUCTASE SUPERFAMILY PROTEIN"/>
    <property type="match status" value="1"/>
</dbReference>
<dbReference type="EC" id="1.-.-.-" evidence="3"/>
<dbReference type="KEGG" id="fal:FRAAL0954"/>
<dbReference type="PANTHER" id="PTHR43364">
    <property type="entry name" value="NADH-SPECIFIC METHYLGLYOXAL REDUCTASE-RELATED"/>
    <property type="match status" value="1"/>
</dbReference>
<name>Q0RS45_FRAAA</name>
<evidence type="ECO:0000259" key="2">
    <source>
        <dbReference type="Pfam" id="PF00248"/>
    </source>
</evidence>
<dbReference type="InterPro" id="IPR023210">
    <property type="entry name" value="NADP_OxRdtase_dom"/>
</dbReference>
<dbReference type="Pfam" id="PF00248">
    <property type="entry name" value="Aldo_ket_red"/>
    <property type="match status" value="1"/>
</dbReference>
<dbReference type="STRING" id="326424.FRAAL0954"/>
<keyword evidence="4" id="KW-1185">Reference proteome</keyword>
<dbReference type="GO" id="GO:0005829">
    <property type="term" value="C:cytosol"/>
    <property type="evidence" value="ECO:0007669"/>
    <property type="project" value="TreeGrafter"/>
</dbReference>
<gene>
    <name evidence="3" type="ordered locus">FRAAL0954</name>
</gene>
<proteinExistence type="predicted"/>
<accession>Q0RS45</accession>
<dbReference type="GO" id="GO:0016491">
    <property type="term" value="F:oxidoreductase activity"/>
    <property type="evidence" value="ECO:0007669"/>
    <property type="project" value="UniProtKB-KW"/>
</dbReference>
<dbReference type="Proteomes" id="UP000000657">
    <property type="component" value="Chromosome"/>
</dbReference>
<organism evidence="3 4">
    <name type="scientific">Frankia alni (strain DSM 45986 / CECT 9034 / ACN14a)</name>
    <dbReference type="NCBI Taxonomy" id="326424"/>
    <lineage>
        <taxon>Bacteria</taxon>
        <taxon>Bacillati</taxon>
        <taxon>Actinomycetota</taxon>
        <taxon>Actinomycetes</taxon>
        <taxon>Frankiales</taxon>
        <taxon>Frankiaceae</taxon>
        <taxon>Frankia</taxon>
    </lineage>
</organism>
<evidence type="ECO:0000313" key="4">
    <source>
        <dbReference type="Proteomes" id="UP000000657"/>
    </source>
</evidence>
<dbReference type="AlphaFoldDB" id="Q0RS45"/>
<dbReference type="EMBL" id="CT573213">
    <property type="protein sequence ID" value="CAJ59620.1"/>
    <property type="molecule type" value="Genomic_DNA"/>
</dbReference>
<keyword evidence="1 3" id="KW-0560">Oxidoreductase</keyword>
<feature type="domain" description="NADP-dependent oxidoreductase" evidence="2">
    <location>
        <begin position="40"/>
        <end position="333"/>
    </location>
</feature>
<sequence>MYTDRPPPADLVSAGGTPMCCIEYMRYRPLGSSGLLVSVVGLGCNNFGSRVDLAGTRAVVDAALDAGITFFDTADTYGNKGGSETLLGHVLRGRRDDVVLATKFGSDMGGMYGQDFSARASRRYIRKAVEGSLSRLQTDYIDLYQLHKLDAFTPIEETLEALDEILKEGKIRYIGACNLDAWQVADAEWTARASGATRFISAQNHYSLLERGVEAELVPATLKYGIGVIPYFPLANGLLTGKYQRDEAPAPGTRLAGRQDELTDEVFDRIDVLETFARERDRSLLDVAIGGLAAQPGVASVIAGATSAVQVRANAAAGQWQPRPDDLAVLDKIAPTRRPAGS</sequence>
<reference evidence="3 4" key="1">
    <citation type="journal article" date="2007" name="Genome Res.">
        <title>Genome characteristics of facultatively symbiotic Frankia sp. strains reflect host range and host plant biogeography.</title>
        <authorList>
            <person name="Normand P."/>
            <person name="Lapierre P."/>
            <person name="Tisa L.S."/>
            <person name="Gogarten J.P."/>
            <person name="Alloisio N."/>
            <person name="Bagnarol E."/>
            <person name="Bassi C.A."/>
            <person name="Berry A.M."/>
            <person name="Bickhart D.M."/>
            <person name="Choisne N."/>
            <person name="Couloux A."/>
            <person name="Cournoyer B."/>
            <person name="Cruveiller S."/>
            <person name="Daubin V."/>
            <person name="Demange N."/>
            <person name="Francino M.P."/>
            <person name="Goltsman E."/>
            <person name="Huang Y."/>
            <person name="Kopp O.R."/>
            <person name="Labarre L."/>
            <person name="Lapidus A."/>
            <person name="Lavire C."/>
            <person name="Marechal J."/>
            <person name="Martinez M."/>
            <person name="Mastronunzio J.E."/>
            <person name="Mullin B.C."/>
            <person name="Niemann J."/>
            <person name="Pujic P."/>
            <person name="Rawnsley T."/>
            <person name="Rouy Z."/>
            <person name="Schenowitz C."/>
            <person name="Sellstedt A."/>
            <person name="Tavares F."/>
            <person name="Tomkins J.P."/>
            <person name="Vallenet D."/>
            <person name="Valverde C."/>
            <person name="Wall L.G."/>
            <person name="Wang Y."/>
            <person name="Medigue C."/>
            <person name="Benson D.R."/>
        </authorList>
    </citation>
    <scope>NUCLEOTIDE SEQUENCE [LARGE SCALE GENOMIC DNA]</scope>
    <source>
        <strain evidence="4">DSM 45986 / CECT 9034 / ACN14a</strain>
    </source>
</reference>
<dbReference type="HOGENOM" id="CLU_023205_2_0_11"/>
<dbReference type="InterPro" id="IPR036812">
    <property type="entry name" value="NAD(P)_OxRdtase_dom_sf"/>
</dbReference>
<dbReference type="eggNOG" id="COG0667">
    <property type="taxonomic scope" value="Bacteria"/>
</dbReference>
<dbReference type="SUPFAM" id="SSF51430">
    <property type="entry name" value="NAD(P)-linked oxidoreductase"/>
    <property type="match status" value="1"/>
</dbReference>
<dbReference type="InterPro" id="IPR050523">
    <property type="entry name" value="AKR_Detox_Biosynth"/>
</dbReference>
<dbReference type="Gene3D" id="3.20.20.100">
    <property type="entry name" value="NADP-dependent oxidoreductase domain"/>
    <property type="match status" value="1"/>
</dbReference>
<evidence type="ECO:0000313" key="3">
    <source>
        <dbReference type="EMBL" id="CAJ59620.1"/>
    </source>
</evidence>
<evidence type="ECO:0000256" key="1">
    <source>
        <dbReference type="ARBA" id="ARBA00023002"/>
    </source>
</evidence>
<protein>
    <submittedName>
        <fullName evidence="3">Oxidoreductase</fullName>
        <ecNumber evidence="3">1.-.-.-</ecNumber>
    </submittedName>
</protein>
<dbReference type="FunFam" id="3.20.20.100:FF:000004">
    <property type="entry name" value="Oxidoreductase, aldo/keto reductase"/>
    <property type="match status" value="1"/>
</dbReference>